<evidence type="ECO:0000313" key="2">
    <source>
        <dbReference type="EMBL" id="ACE93753.1"/>
    </source>
</evidence>
<dbReference type="Proteomes" id="UP000008817">
    <property type="component" value="Plasmid pB"/>
</dbReference>
<evidence type="ECO:0000256" key="1">
    <source>
        <dbReference type="SAM" id="MobiDB-lite"/>
    </source>
</evidence>
<dbReference type="Pfam" id="PF03640">
    <property type="entry name" value="Lipoprotein_15"/>
    <property type="match status" value="1"/>
</dbReference>
<dbReference type="AlphaFoldDB" id="B3Q247"/>
<dbReference type="InterPro" id="IPR005297">
    <property type="entry name" value="Lipoprotein_repeat"/>
</dbReference>
<keyword evidence="2" id="KW-0614">Plasmid</keyword>
<accession>B3Q247</accession>
<dbReference type="EMBL" id="CP001076">
    <property type="protein sequence ID" value="ACE93753.1"/>
    <property type="molecule type" value="Genomic_DNA"/>
</dbReference>
<dbReference type="HOGENOM" id="CLU_1905017_0_0_5"/>
<feature type="region of interest" description="Disordered" evidence="1">
    <location>
        <begin position="30"/>
        <end position="60"/>
    </location>
</feature>
<geneLocation type="plasmid" evidence="2 3">
    <name>pB</name>
</geneLocation>
<gene>
    <name evidence="2" type="ordered locus">RHECIAT_PB0000028</name>
</gene>
<evidence type="ECO:0000313" key="3">
    <source>
        <dbReference type="Proteomes" id="UP000008817"/>
    </source>
</evidence>
<name>B3Q247_RHIE6</name>
<reference evidence="2 3" key="1">
    <citation type="submission" date="2008-04" db="EMBL/GenBank/DDBJ databases">
        <title>Genome diversity and DNA divergence of Rhizobium etli.</title>
        <authorList>
            <person name="Gonzalez V."/>
            <person name="Acosta J.L."/>
            <person name="Santamaria R.I."/>
            <person name="Bustos P."/>
            <person name="Hernandez-Gonzalez I.L."/>
            <person name="Fernandez J.L."/>
            <person name="Diaz R."/>
            <person name="Flores M."/>
            <person name="Mora J."/>
            <person name="Palacios R."/>
            <person name="Davila G."/>
        </authorList>
    </citation>
    <scope>NUCLEOTIDE SEQUENCE [LARGE SCALE GENOMIC DNA]</scope>
    <source>
        <strain evidence="2 3">CIAT 652</strain>
        <plasmid evidence="3">Plasmid pB</plasmid>
    </source>
</reference>
<protein>
    <submittedName>
        <fullName evidence="2">Uncharacterized protein</fullName>
    </submittedName>
</protein>
<sequence>MPPAPIIDAHNPRISDEAIEKWESKPLYTFAGDKKPGDMTGDGVGGVRLSDIVPPSSRPERRGHYPDAFCAALINSTADGFLCAGTDCVMREHTASRFGRSASTGFKEAEAIRLRKMLDKLRWKRKQPPLPYS</sequence>
<dbReference type="KEGG" id="rec:RHECIAT_PB0000028"/>
<proteinExistence type="predicted"/>
<organism evidence="2 3">
    <name type="scientific">Rhizobium etli (strain CIAT 652)</name>
    <dbReference type="NCBI Taxonomy" id="491916"/>
    <lineage>
        <taxon>Bacteria</taxon>
        <taxon>Pseudomonadati</taxon>
        <taxon>Pseudomonadota</taxon>
        <taxon>Alphaproteobacteria</taxon>
        <taxon>Hyphomicrobiales</taxon>
        <taxon>Rhizobiaceae</taxon>
        <taxon>Rhizobium/Agrobacterium group</taxon>
        <taxon>Rhizobium</taxon>
    </lineage>
</organism>